<reference evidence="1 2" key="1">
    <citation type="submission" date="2017-05" db="EMBL/GenBank/DDBJ databases">
        <title>Functional genome analysis of Paenibacillus pasadenensis strain R16: insights on endophytic life style and antifungal activity.</title>
        <authorList>
            <person name="Passera A."/>
            <person name="Marcolungo L."/>
            <person name="Casati P."/>
            <person name="Brasca M."/>
            <person name="Quaglino F."/>
            <person name="Delledonne M."/>
        </authorList>
    </citation>
    <scope>NUCLEOTIDE SEQUENCE [LARGE SCALE GENOMIC DNA]</scope>
    <source>
        <strain evidence="1 2">R16</strain>
    </source>
</reference>
<proteinExistence type="predicted"/>
<dbReference type="AlphaFoldDB" id="A0A2N5N0M5"/>
<keyword evidence="2" id="KW-1185">Reference proteome</keyword>
<protein>
    <submittedName>
        <fullName evidence="1">Uncharacterized protein</fullName>
    </submittedName>
</protein>
<comment type="caution">
    <text evidence="1">The sequence shown here is derived from an EMBL/GenBank/DDBJ whole genome shotgun (WGS) entry which is preliminary data.</text>
</comment>
<name>A0A2N5N0M5_9BACL</name>
<accession>A0A2N5N0M5</accession>
<dbReference type="EMBL" id="NFEZ01000004">
    <property type="protein sequence ID" value="PLT43898.1"/>
    <property type="molecule type" value="Genomic_DNA"/>
</dbReference>
<dbReference type="Proteomes" id="UP000234789">
    <property type="component" value="Unassembled WGS sequence"/>
</dbReference>
<gene>
    <name evidence="1" type="ORF">B8V81_2329</name>
</gene>
<evidence type="ECO:0000313" key="1">
    <source>
        <dbReference type="EMBL" id="PLT43898.1"/>
    </source>
</evidence>
<evidence type="ECO:0000313" key="2">
    <source>
        <dbReference type="Proteomes" id="UP000234789"/>
    </source>
</evidence>
<organism evidence="1 2">
    <name type="scientific">Paenibacillus pasadenensis</name>
    <dbReference type="NCBI Taxonomy" id="217090"/>
    <lineage>
        <taxon>Bacteria</taxon>
        <taxon>Bacillati</taxon>
        <taxon>Bacillota</taxon>
        <taxon>Bacilli</taxon>
        <taxon>Bacillales</taxon>
        <taxon>Paenibacillaceae</taxon>
        <taxon>Paenibacillus</taxon>
    </lineage>
</organism>
<sequence>MPIHHANRPLVARSLSLLYYSMGGSRRWLGRARRTIGKGLLFLQR</sequence>